<name>A0A830HQT2_9CHLO</name>
<dbReference type="EMBL" id="BNJQ01000024">
    <property type="protein sequence ID" value="GHP09372.1"/>
    <property type="molecule type" value="Genomic_DNA"/>
</dbReference>
<evidence type="ECO:0000313" key="2">
    <source>
        <dbReference type="Proteomes" id="UP000660262"/>
    </source>
</evidence>
<dbReference type="AlphaFoldDB" id="A0A830HQT2"/>
<comment type="caution">
    <text evidence="1">The sequence shown here is derived from an EMBL/GenBank/DDBJ whole genome shotgun (WGS) entry which is preliminary data.</text>
</comment>
<protein>
    <submittedName>
        <fullName evidence="1">Uncharacterized protein</fullName>
    </submittedName>
</protein>
<keyword evidence="2" id="KW-1185">Reference proteome</keyword>
<dbReference type="OrthoDB" id="510957at2759"/>
<evidence type="ECO:0000313" key="1">
    <source>
        <dbReference type="EMBL" id="GHP09372.1"/>
    </source>
</evidence>
<organism evidence="1 2">
    <name type="scientific">Pycnococcus provasolii</name>
    <dbReference type="NCBI Taxonomy" id="41880"/>
    <lineage>
        <taxon>Eukaryota</taxon>
        <taxon>Viridiplantae</taxon>
        <taxon>Chlorophyta</taxon>
        <taxon>Pseudoscourfieldiophyceae</taxon>
        <taxon>Pseudoscourfieldiales</taxon>
        <taxon>Pycnococcaceae</taxon>
        <taxon>Pycnococcus</taxon>
    </lineage>
</organism>
<reference evidence="1" key="1">
    <citation type="submission" date="2020-10" db="EMBL/GenBank/DDBJ databases">
        <title>Unveiling of a novel bifunctional photoreceptor, Dualchrome1, isolated from a cosmopolitan green alga.</title>
        <authorList>
            <person name="Suzuki S."/>
            <person name="Kawachi M."/>
        </authorList>
    </citation>
    <scope>NUCLEOTIDE SEQUENCE</scope>
    <source>
        <strain evidence="1">NIES 2893</strain>
    </source>
</reference>
<dbReference type="PANTHER" id="PTHR35693:SF1">
    <property type="entry name" value="EXPRESSED PROTEIN"/>
    <property type="match status" value="1"/>
</dbReference>
<dbReference type="Proteomes" id="UP000660262">
    <property type="component" value="Unassembled WGS sequence"/>
</dbReference>
<dbReference type="PANTHER" id="PTHR35693">
    <property type="entry name" value="EXPRESSED PROTEIN"/>
    <property type="match status" value="1"/>
</dbReference>
<accession>A0A830HQT2</accession>
<gene>
    <name evidence="1" type="ORF">PPROV_000810700</name>
</gene>
<sequence>MPRAAWLRGTKPWQLKCRFRPDVLSRVEHDFLSDPVRNKYLTSLKKSMEEDSSSSSTSSSSQIVGALQEPPWLAAARLTPPSDRSLEHKGAPRVIAFPEDGLIKEYLDKFPDARVLLPVDAHDKALHPVKLFALRQLQHMQAGVPKRDAFRITNRELRSIDMTNVDMPAAAQVADGRRLSAISRIQAKEERVLLAAHAKVKAAKLQRDQKSL</sequence>
<proteinExistence type="predicted"/>